<dbReference type="PANTHER" id="PTHR13817">
    <property type="entry name" value="TITIN"/>
    <property type="match status" value="1"/>
</dbReference>
<dbReference type="GO" id="GO:0004252">
    <property type="term" value="F:serine-type endopeptidase activity"/>
    <property type="evidence" value="ECO:0007669"/>
    <property type="project" value="UniProtKB-UniRule"/>
</dbReference>
<dbReference type="Proteomes" id="UP000053091">
    <property type="component" value="Unassembled WGS sequence"/>
</dbReference>
<evidence type="ECO:0000313" key="11">
    <source>
        <dbReference type="EMBL" id="GAP43691.1"/>
    </source>
</evidence>
<feature type="active site" description="Charge relay system" evidence="9">
    <location>
        <position position="164"/>
    </location>
</feature>
<dbReference type="GO" id="GO:0016798">
    <property type="term" value="F:hydrolase activity, acting on glycosyl bonds"/>
    <property type="evidence" value="ECO:0007669"/>
    <property type="project" value="UniProtKB-KW"/>
</dbReference>
<keyword evidence="3" id="KW-0677">Repeat</keyword>
<evidence type="ECO:0000256" key="9">
    <source>
        <dbReference type="PROSITE-ProRule" id="PRU01240"/>
    </source>
</evidence>
<dbReference type="InterPro" id="IPR003961">
    <property type="entry name" value="FN3_dom"/>
</dbReference>
<dbReference type="GO" id="GO:0006508">
    <property type="term" value="P:proteolysis"/>
    <property type="evidence" value="ECO:0007669"/>
    <property type="project" value="UniProtKB-KW"/>
</dbReference>
<dbReference type="EMBL" id="DF968182">
    <property type="protein sequence ID" value="GAP43691.1"/>
    <property type="molecule type" value="Genomic_DNA"/>
</dbReference>
<proteinExistence type="inferred from homology"/>
<dbReference type="InterPro" id="IPR036852">
    <property type="entry name" value="Peptidase_S8/S53_dom_sf"/>
</dbReference>
<feature type="domain" description="Fibronectin type-III" evidence="10">
    <location>
        <begin position="795"/>
        <end position="880"/>
    </location>
</feature>
<dbReference type="Pfam" id="PF18962">
    <property type="entry name" value="Por_Secre_tail"/>
    <property type="match status" value="1"/>
</dbReference>
<dbReference type="PANTHER" id="PTHR13817:SF166">
    <property type="entry name" value="NEURONAL IGCAM-RELATED"/>
    <property type="match status" value="1"/>
</dbReference>
<dbReference type="FunFam" id="2.60.40.10:FF:001114">
    <property type="entry name" value="Chitinase A1"/>
    <property type="match status" value="1"/>
</dbReference>
<dbReference type="STRING" id="1678841.TBC1_111848"/>
<accession>A0A0S7BYP7</accession>
<dbReference type="Pfam" id="PF20009">
    <property type="entry name" value="GEVED"/>
    <property type="match status" value="2"/>
</dbReference>
<dbReference type="AlphaFoldDB" id="A0A0S7BYP7"/>
<dbReference type="InterPro" id="IPR034058">
    <property type="entry name" value="TagA/B/C/D_pept_dom"/>
</dbReference>
<dbReference type="PROSITE" id="PS00138">
    <property type="entry name" value="SUBTILASE_SER"/>
    <property type="match status" value="1"/>
</dbReference>
<dbReference type="CDD" id="cd00063">
    <property type="entry name" value="FN3"/>
    <property type="match status" value="3"/>
</dbReference>
<keyword evidence="12" id="KW-1185">Reference proteome</keyword>
<evidence type="ECO:0000256" key="5">
    <source>
        <dbReference type="ARBA" id="ARBA00022825"/>
    </source>
</evidence>
<dbReference type="InterPro" id="IPR008979">
    <property type="entry name" value="Galactose-bd-like_sf"/>
</dbReference>
<dbReference type="InterPro" id="IPR050964">
    <property type="entry name" value="Striated_Muscle_Regulatory"/>
</dbReference>
<dbReference type="InterPro" id="IPR013783">
    <property type="entry name" value="Ig-like_fold"/>
</dbReference>
<evidence type="ECO:0000256" key="2">
    <source>
        <dbReference type="ARBA" id="ARBA00022729"/>
    </source>
</evidence>
<evidence type="ECO:0000256" key="1">
    <source>
        <dbReference type="ARBA" id="ARBA00022670"/>
    </source>
</evidence>
<dbReference type="InterPro" id="IPR023828">
    <property type="entry name" value="Peptidase_S8_Ser-AS"/>
</dbReference>
<dbReference type="InterPro" id="IPR045474">
    <property type="entry name" value="GEVED"/>
</dbReference>
<dbReference type="NCBIfam" id="TIGR04183">
    <property type="entry name" value="Por_Secre_tail"/>
    <property type="match status" value="1"/>
</dbReference>
<evidence type="ECO:0000313" key="12">
    <source>
        <dbReference type="Proteomes" id="UP000053091"/>
    </source>
</evidence>
<protein>
    <submittedName>
        <fullName evidence="11">Protein containing Por secretion system C-terminal sorting domain</fullName>
    </submittedName>
</protein>
<dbReference type="Gene3D" id="2.60.40.10">
    <property type="entry name" value="Immunoglobulins"/>
    <property type="match status" value="3"/>
</dbReference>
<dbReference type="InterPro" id="IPR000209">
    <property type="entry name" value="Peptidase_S8/S53_dom"/>
</dbReference>
<keyword evidence="6" id="KW-0119">Carbohydrate metabolism</keyword>
<feature type="active site" description="Charge relay system" evidence="9">
    <location>
        <position position="352"/>
    </location>
</feature>
<keyword evidence="4 9" id="KW-0378">Hydrolase</keyword>
<dbReference type="SUPFAM" id="SSF49265">
    <property type="entry name" value="Fibronectin type III"/>
    <property type="match status" value="2"/>
</dbReference>
<dbReference type="Pfam" id="PF00082">
    <property type="entry name" value="Peptidase_S8"/>
    <property type="match status" value="1"/>
</dbReference>
<dbReference type="CDD" id="cd04842">
    <property type="entry name" value="Peptidases_S8_Kp43_protease"/>
    <property type="match status" value="1"/>
</dbReference>
<keyword evidence="1 9" id="KW-0645">Protease</keyword>
<evidence type="ECO:0000256" key="6">
    <source>
        <dbReference type="ARBA" id="ARBA00023277"/>
    </source>
</evidence>
<dbReference type="Pfam" id="PF00041">
    <property type="entry name" value="fn3"/>
    <property type="match status" value="3"/>
</dbReference>
<evidence type="ECO:0000259" key="10">
    <source>
        <dbReference type="PROSITE" id="PS50853"/>
    </source>
</evidence>
<keyword evidence="2" id="KW-0732">Signal</keyword>
<dbReference type="SMART" id="SM00060">
    <property type="entry name" value="FN3"/>
    <property type="match status" value="3"/>
</dbReference>
<keyword evidence="7" id="KW-0326">Glycosidase</keyword>
<comment type="similarity">
    <text evidence="9">Belongs to the peptidase S8 family.</text>
</comment>
<evidence type="ECO:0000256" key="7">
    <source>
        <dbReference type="ARBA" id="ARBA00023295"/>
    </source>
</evidence>
<dbReference type="Gene3D" id="2.60.120.380">
    <property type="match status" value="1"/>
</dbReference>
<keyword evidence="5 9" id="KW-0720">Serine protease</keyword>
<organism evidence="11">
    <name type="scientific">Lentimicrobium saccharophilum</name>
    <dbReference type="NCBI Taxonomy" id="1678841"/>
    <lineage>
        <taxon>Bacteria</taxon>
        <taxon>Pseudomonadati</taxon>
        <taxon>Bacteroidota</taxon>
        <taxon>Bacteroidia</taxon>
        <taxon>Bacteroidales</taxon>
        <taxon>Lentimicrobiaceae</taxon>
        <taxon>Lentimicrobium</taxon>
    </lineage>
</organism>
<evidence type="ECO:0000256" key="3">
    <source>
        <dbReference type="ARBA" id="ARBA00022737"/>
    </source>
</evidence>
<dbReference type="InterPro" id="IPR026444">
    <property type="entry name" value="Secre_tail"/>
</dbReference>
<dbReference type="PROSITE" id="PS50853">
    <property type="entry name" value="FN3"/>
    <property type="match status" value="3"/>
</dbReference>
<dbReference type="PROSITE" id="PS51892">
    <property type="entry name" value="SUBTILASE"/>
    <property type="match status" value="1"/>
</dbReference>
<evidence type="ECO:0000256" key="8">
    <source>
        <dbReference type="ARBA" id="ARBA00023326"/>
    </source>
</evidence>
<evidence type="ECO:0000256" key="4">
    <source>
        <dbReference type="ARBA" id="ARBA00022801"/>
    </source>
</evidence>
<feature type="domain" description="Fibronectin type-III" evidence="10">
    <location>
        <begin position="555"/>
        <end position="641"/>
    </location>
</feature>
<feature type="active site" description="Charge relay system" evidence="9">
    <location>
        <position position="132"/>
    </location>
</feature>
<dbReference type="InterPro" id="IPR036116">
    <property type="entry name" value="FN3_sf"/>
</dbReference>
<keyword evidence="8" id="KW-0624">Polysaccharide degradation</keyword>
<gene>
    <name evidence="11" type="ORF">TBC1_111848</name>
</gene>
<name>A0A0S7BYP7_9BACT</name>
<dbReference type="RefSeq" id="WP_082189542.1">
    <property type="nucleotide sequence ID" value="NZ_DF968182.1"/>
</dbReference>
<dbReference type="PATRIC" id="fig|1678841.3.peg.2056"/>
<dbReference type="Gene3D" id="3.40.50.200">
    <property type="entry name" value="Peptidase S8/S53 domain"/>
    <property type="match status" value="1"/>
</dbReference>
<dbReference type="OrthoDB" id="9792152at2"/>
<reference evidence="11" key="1">
    <citation type="journal article" date="2015" name="Genome Announc.">
        <title>Draft Genome Sequence of Bacteroidales Strain TBC1, a Novel Isolate from a Methanogenic Wastewater Treatment System.</title>
        <authorList>
            <person name="Tourlousse D.M."/>
            <person name="Matsuura N."/>
            <person name="Sun L."/>
            <person name="Toyonaga M."/>
            <person name="Kuroda K."/>
            <person name="Ohashi A."/>
            <person name="Cruz R."/>
            <person name="Yamaguchi T."/>
            <person name="Sekiguchi Y."/>
        </authorList>
    </citation>
    <scope>NUCLEOTIDE SEQUENCE [LARGE SCALE GENOMIC DNA]</scope>
    <source>
        <strain evidence="11">TBC1</strain>
    </source>
</reference>
<feature type="domain" description="Fibronectin type-III" evidence="10">
    <location>
        <begin position="888"/>
        <end position="973"/>
    </location>
</feature>
<dbReference type="SUPFAM" id="SSF49785">
    <property type="entry name" value="Galactose-binding domain-like"/>
    <property type="match status" value="1"/>
</dbReference>
<dbReference type="GO" id="GO:0000272">
    <property type="term" value="P:polysaccharide catabolic process"/>
    <property type="evidence" value="ECO:0007669"/>
    <property type="project" value="UniProtKB-KW"/>
</dbReference>
<sequence length="1207" mass="127985">MIRKLRLILPLLNVLIISGLTVTGQTRQQKETIVSRYDQRELANLEVKFRGRAELEKQAALLYAQLNGIEVVLNLPDGGYAELQRVDPDGTLVYYRTMNVAASRSTRANHLNIGGSTGFNLDGQSMTAHIWDGGLARSTHQEYDGPGGNDRFSIGDGTTTLNYHSAHVTGTIIASGVVASAKGMAPRAYAIGYEWNNDLSEATAAAANGMLISNHSYGYRSDLVSDYYFGAYITDSRDWDALMYNAPYYLMVVAAGNDGTTNYNGAPLNPSYPQYDKLTGHSTSKNNMVVANAQDANIDDAGNLISVSINSSSSQGPTDDYRIKPDITGNGTSVYSTYESSNTAYASITGTSMASPNIAGSLLLLQQHANNVNGSFMRAATLKGLALHTADDAGMAGPDAIFGWGLMNAKRAAEVISQNGNQSVISELTLMQGQTYTIQVDADGINPLMASISWTDPAGTATTATNSTIARLVNDLDLRITQGGASQLPWRLTGVNTNDRGDNVKDPFERVDVAGASGSYTVTVTHKGTLSGGSQNYSLIITGVSATPVVCNPEVPTGLSVTGTGSSTATLTWNAVTAATYDLRYRVTGTTTWTTVAVTGTSASLSGLSPLTQYEAQVRSKCPDNITSAYSASVLFTTTEVQLNYCSSASTNTNDEYIGRVQLNTINNASGAQYYSDFTAISTSLDKGTAYTITITPTWTGTVYSEGYSVWIDYNKDGDFTDAGEQVFTNAATKTTPVSGSVAVPATATEGATRMRVSMKYNAVPTACETFTYGEVEDYTVIIAAQGPDTQAPTAPTGLTASGITQNSVNLSWTASTDNVGVVAYDVYQGSTLIQSVAVTSASVTGLSASTSYTFSVKARDAAGNVSPSSNVLNVTTLAPPDTQAPTAPTDLTASGITQTAVNLSWTASTDNVGVTGYDVYQGSAVVQTVTSTSAAVVGLTPNTSYTFSVRAKDAAGNVSPSSNLVNITTLENTITYCASRGNSTADEWIQRVQLGSVNNNSGNNGGYADYTALSTNLVRGTSNNIVIVPAWSGSRYREAYRVWIDYNHDGDFLDSGEQVVNVTRTTSTSISRNFTVPSAALTGPTRMRVSMKYNASPTSCEVFSYGEVEDYTVNIVLTANQGFSSGVDFAEEPTLMIYPNPASDNMLHIGLSGAEGKEIRIYNLLGKLILQKGFSSEVNISDIPAGLYIVEVITGYKSFTRRLIRQ</sequence>
<dbReference type="SUPFAM" id="SSF52743">
    <property type="entry name" value="Subtilisin-like"/>
    <property type="match status" value="1"/>
</dbReference>